<dbReference type="SUPFAM" id="SSF88723">
    <property type="entry name" value="PIN domain-like"/>
    <property type="match status" value="1"/>
</dbReference>
<organism evidence="6 7">
    <name type="scientific">Gandjariella thermophila</name>
    <dbReference type="NCBI Taxonomy" id="1931992"/>
    <lineage>
        <taxon>Bacteria</taxon>
        <taxon>Bacillati</taxon>
        <taxon>Actinomycetota</taxon>
        <taxon>Actinomycetes</taxon>
        <taxon>Pseudonocardiales</taxon>
        <taxon>Pseudonocardiaceae</taxon>
        <taxon>Gandjariella</taxon>
    </lineage>
</organism>
<evidence type="ECO:0000256" key="2">
    <source>
        <dbReference type="ARBA" id="ARBA00022723"/>
    </source>
</evidence>
<feature type="domain" description="PIN" evidence="5">
    <location>
        <begin position="6"/>
        <end position="110"/>
    </location>
</feature>
<evidence type="ECO:0000313" key="6">
    <source>
        <dbReference type="EMBL" id="GDY30122.1"/>
    </source>
</evidence>
<dbReference type="GO" id="GO:0004518">
    <property type="term" value="F:nuclease activity"/>
    <property type="evidence" value="ECO:0007669"/>
    <property type="project" value="UniProtKB-KW"/>
</dbReference>
<name>A0A4D4J4W0_9PSEU</name>
<dbReference type="GO" id="GO:0016787">
    <property type="term" value="F:hydrolase activity"/>
    <property type="evidence" value="ECO:0007669"/>
    <property type="project" value="UniProtKB-KW"/>
</dbReference>
<comment type="caution">
    <text evidence="6">The sequence shown here is derived from an EMBL/GenBank/DDBJ whole genome shotgun (WGS) entry which is preliminary data.</text>
</comment>
<protein>
    <recommendedName>
        <fullName evidence="5">PIN domain-containing protein</fullName>
    </recommendedName>
</protein>
<dbReference type="Proteomes" id="UP000298860">
    <property type="component" value="Unassembled WGS sequence"/>
</dbReference>
<keyword evidence="3" id="KW-0378">Hydrolase</keyword>
<dbReference type="OrthoDB" id="113459at2"/>
<sequence length="189" mass="21360">MPFLAFLDANVLVPARLRDVLLTLGEEGLFQPRWSVGVLEEVRRHLPAEMDVRAVDRLLSAMEEAFPEAKVEWPGVVDISVRLMSNPKDRHVVAAALWSGCEVLVTADVRLCAEIERLTSLEPQRPDAFLAFAVDAGPPRAIASLVEMVRRRWLPEDQRISDDQVIERLVAWCRRRDLPATADVISRCR</sequence>
<dbReference type="GO" id="GO:0046872">
    <property type="term" value="F:metal ion binding"/>
    <property type="evidence" value="ECO:0007669"/>
    <property type="project" value="UniProtKB-KW"/>
</dbReference>
<proteinExistence type="predicted"/>
<evidence type="ECO:0000313" key="7">
    <source>
        <dbReference type="Proteomes" id="UP000298860"/>
    </source>
</evidence>
<reference evidence="7" key="1">
    <citation type="submission" date="2019-04" db="EMBL/GenBank/DDBJ databases">
        <title>Draft genome sequence of Pseudonocardiaceae bacterium SL3-2-4.</title>
        <authorList>
            <person name="Ningsih F."/>
            <person name="Yokota A."/>
            <person name="Sakai Y."/>
            <person name="Nanatani K."/>
            <person name="Yabe S."/>
            <person name="Oetari A."/>
            <person name="Sjamsuridzal W."/>
        </authorList>
    </citation>
    <scope>NUCLEOTIDE SEQUENCE [LARGE SCALE GENOMIC DNA]</scope>
    <source>
        <strain evidence="7">SL3-2-4</strain>
    </source>
</reference>
<dbReference type="InterPro" id="IPR002716">
    <property type="entry name" value="PIN_dom"/>
</dbReference>
<evidence type="ECO:0000259" key="5">
    <source>
        <dbReference type="Pfam" id="PF13470"/>
    </source>
</evidence>
<dbReference type="AlphaFoldDB" id="A0A4D4J4W0"/>
<evidence type="ECO:0000256" key="4">
    <source>
        <dbReference type="ARBA" id="ARBA00022842"/>
    </source>
</evidence>
<dbReference type="EMBL" id="BJFL01000006">
    <property type="protein sequence ID" value="GDY30122.1"/>
    <property type="molecule type" value="Genomic_DNA"/>
</dbReference>
<keyword evidence="2" id="KW-0479">Metal-binding</keyword>
<accession>A0A4D4J4W0</accession>
<evidence type="ECO:0000256" key="1">
    <source>
        <dbReference type="ARBA" id="ARBA00022722"/>
    </source>
</evidence>
<keyword evidence="4" id="KW-0460">Magnesium</keyword>
<keyword evidence="7" id="KW-1185">Reference proteome</keyword>
<gene>
    <name evidence="6" type="ORF">GTS_17550</name>
</gene>
<keyword evidence="1" id="KW-0540">Nuclease</keyword>
<dbReference type="Pfam" id="PF13470">
    <property type="entry name" value="PIN_3"/>
    <property type="match status" value="1"/>
</dbReference>
<evidence type="ECO:0000256" key="3">
    <source>
        <dbReference type="ARBA" id="ARBA00022801"/>
    </source>
</evidence>
<dbReference type="RefSeq" id="WP_137813265.1">
    <property type="nucleotide sequence ID" value="NZ_BJFL01000006.1"/>
</dbReference>
<dbReference type="InterPro" id="IPR029060">
    <property type="entry name" value="PIN-like_dom_sf"/>
</dbReference>